<protein>
    <submittedName>
        <fullName evidence="1">SFRICE_033123</fullName>
    </submittedName>
</protein>
<sequence>MYTHFSPFVLYYKSHVIGGQPIAIYWTQFHTPCYYRYIFEKPKKSQHYFALESNPRPLVRRSHLRPIDQRDSLVNTLNAVVVTGDRRLTSSLAEWLQVRLPGKGSRVMPTEKQAREHFQKHRVEHYWDLAYSGAVLAPSDEP</sequence>
<reference evidence="1" key="1">
    <citation type="submission" date="2016-07" db="EMBL/GenBank/DDBJ databases">
        <authorList>
            <person name="Bretaudeau A."/>
        </authorList>
    </citation>
    <scope>NUCLEOTIDE SEQUENCE</scope>
    <source>
        <strain evidence="1">Rice</strain>
        <tissue evidence="1">Whole body</tissue>
    </source>
</reference>
<accession>A0A2H1W866</accession>
<proteinExistence type="predicted"/>
<gene>
    <name evidence="1" type="ORF">SFRICE_033123</name>
</gene>
<dbReference type="AlphaFoldDB" id="A0A2H1W866"/>
<name>A0A2H1W866_SPOFR</name>
<organism evidence="1">
    <name type="scientific">Spodoptera frugiperda</name>
    <name type="common">Fall armyworm</name>
    <dbReference type="NCBI Taxonomy" id="7108"/>
    <lineage>
        <taxon>Eukaryota</taxon>
        <taxon>Metazoa</taxon>
        <taxon>Ecdysozoa</taxon>
        <taxon>Arthropoda</taxon>
        <taxon>Hexapoda</taxon>
        <taxon>Insecta</taxon>
        <taxon>Pterygota</taxon>
        <taxon>Neoptera</taxon>
        <taxon>Endopterygota</taxon>
        <taxon>Lepidoptera</taxon>
        <taxon>Glossata</taxon>
        <taxon>Ditrysia</taxon>
        <taxon>Noctuoidea</taxon>
        <taxon>Noctuidae</taxon>
        <taxon>Amphipyrinae</taxon>
        <taxon>Spodoptera</taxon>
    </lineage>
</organism>
<evidence type="ECO:0000313" key="1">
    <source>
        <dbReference type="EMBL" id="SOQ49042.1"/>
    </source>
</evidence>
<dbReference type="EMBL" id="ODYU01006833">
    <property type="protein sequence ID" value="SOQ49042.1"/>
    <property type="molecule type" value="Genomic_DNA"/>
</dbReference>